<evidence type="ECO:0000256" key="1">
    <source>
        <dbReference type="SAM" id="MobiDB-lite"/>
    </source>
</evidence>
<organism evidence="2 3">
    <name type="scientific">Corynebacterium pygosceleis</name>
    <dbReference type="NCBI Taxonomy" id="2800406"/>
    <lineage>
        <taxon>Bacteria</taxon>
        <taxon>Bacillati</taxon>
        <taxon>Actinomycetota</taxon>
        <taxon>Actinomycetes</taxon>
        <taxon>Mycobacteriales</taxon>
        <taxon>Corynebacteriaceae</taxon>
        <taxon>Corynebacterium</taxon>
    </lineage>
</organism>
<dbReference type="Proteomes" id="UP001081709">
    <property type="component" value="Unassembled WGS sequence"/>
</dbReference>
<comment type="caution">
    <text evidence="2">The sequence shown here is derived from an EMBL/GenBank/DDBJ whole genome shotgun (WGS) entry which is preliminary data.</text>
</comment>
<name>A0ABT3WUC6_9CORY</name>
<reference evidence="2" key="1">
    <citation type="submission" date="2022-11" db="EMBL/GenBank/DDBJ databases">
        <title>Corynebacterium sp. isolated from Penguins.</title>
        <authorList>
            <person name="Sedlar K."/>
            <person name="Svec P."/>
        </authorList>
    </citation>
    <scope>NUCLEOTIDE SEQUENCE</scope>
    <source>
        <strain evidence="2">P7003</strain>
    </source>
</reference>
<proteinExistence type="predicted"/>
<feature type="region of interest" description="Disordered" evidence="1">
    <location>
        <begin position="400"/>
        <end position="428"/>
    </location>
</feature>
<dbReference type="InterPro" id="IPR009279">
    <property type="entry name" value="Portal_Mu"/>
</dbReference>
<dbReference type="RefSeq" id="WP_248086484.1">
    <property type="nucleotide sequence ID" value="NZ_JALNJC010000012.1"/>
</dbReference>
<evidence type="ECO:0000313" key="2">
    <source>
        <dbReference type="EMBL" id="MCX7445829.1"/>
    </source>
</evidence>
<accession>A0ABT3WUC6</accession>
<evidence type="ECO:0000313" key="3">
    <source>
        <dbReference type="Proteomes" id="UP001081709"/>
    </source>
</evidence>
<evidence type="ECO:0008006" key="4">
    <source>
        <dbReference type="Google" id="ProtNLM"/>
    </source>
</evidence>
<keyword evidence="3" id="KW-1185">Reference proteome</keyword>
<sequence>MVETREIGHAVPAGYGPLVEDNWELRWPQSIGVYAKMSREDSQVTSVLKAISLPIRRATWRVDPNGAPDEIVARVAEDLRLPVLGDDSDSPKAPVAGRVSWKVHLQQALRSLVFGHMFFEQVYSVDDDGQVHLRKLAARSPDTIEAIEVAEDGGLAGIKQKPPHTTDLRKQASLKPIFIPVEKLVAYVHDPADSTWQGTSVLRPVFKHWRLRDELLRLECTVLDRNGMGVPVYSSSDASLVPGANPQQEIDTGQAIVESLRSGESAGAALPFGAKLEIQGTKGQLVSPRPAIDYHDSMIAKAVLAHFLNLSDGGGSYALAETQADLFIQSLQTIAEWIADTATQHIVEDLVHEAFPPYVGPTPQIMFDPIASKRELTAAALAQLVQAGVFFMDPKTEDEIRRRYGMPTKEPRDEDTGKGAASAVPDTE</sequence>
<dbReference type="EMBL" id="JAPMKV010000010">
    <property type="protein sequence ID" value="MCX7445829.1"/>
    <property type="molecule type" value="Genomic_DNA"/>
</dbReference>
<protein>
    <recommendedName>
        <fullName evidence="4">Portal protein</fullName>
    </recommendedName>
</protein>
<gene>
    <name evidence="2" type="ORF">OS125_11355</name>
</gene>
<dbReference type="Pfam" id="PF06074">
    <property type="entry name" value="Portal_Mu"/>
    <property type="match status" value="1"/>
</dbReference>